<comment type="cofactor">
    <cofactor evidence="2">
        <name>Mn(2+)</name>
        <dbReference type="ChEBI" id="CHEBI:29035"/>
    </cofactor>
</comment>
<dbReference type="InterPro" id="IPR036390">
    <property type="entry name" value="WH_DNA-bd_sf"/>
</dbReference>
<dbReference type="InterPro" id="IPR001714">
    <property type="entry name" value="Pept_M24_MAP"/>
</dbReference>
<evidence type="ECO:0000313" key="11">
    <source>
        <dbReference type="EMBL" id="WFG38340.1"/>
    </source>
</evidence>
<comment type="similarity">
    <text evidence="8">Belongs to the peptidase M24A family.</text>
</comment>
<dbReference type="Gene3D" id="1.10.10.10">
    <property type="entry name" value="Winged helix-like DNA-binding domain superfamily/Winged helix DNA-binding domain"/>
    <property type="match status" value="1"/>
</dbReference>
<dbReference type="GO" id="GO:0004239">
    <property type="term" value="F:initiator methionyl aminopeptidase activity"/>
    <property type="evidence" value="ECO:0007669"/>
    <property type="project" value="UniProtKB-EC"/>
</dbReference>
<keyword evidence="6 8" id="KW-0479">Metal-binding</keyword>
<comment type="cofactor">
    <cofactor evidence="8">
        <name>Co(2+)</name>
        <dbReference type="ChEBI" id="CHEBI:48828"/>
    </cofactor>
    <cofactor evidence="8">
        <name>Zn(2+)</name>
        <dbReference type="ChEBI" id="CHEBI:29105"/>
    </cofactor>
    <cofactor evidence="8">
        <name>Mn(2+)</name>
        <dbReference type="ChEBI" id="CHEBI:29035"/>
    </cofactor>
    <cofactor evidence="8">
        <name>Fe(2+)</name>
        <dbReference type="ChEBI" id="CHEBI:29033"/>
    </cofactor>
    <text evidence="8">Binds 2 divalent metal cations per subunit. Has a high-affinity and a low affinity metal-binding site. The true nature of the physiological cofactor is under debate. The enzyme is active with cobalt, zinc, manganese or divalent iron ions.</text>
</comment>
<dbReference type="GO" id="GO:0070006">
    <property type="term" value="F:metalloaminopeptidase activity"/>
    <property type="evidence" value="ECO:0007669"/>
    <property type="project" value="InterPro"/>
</dbReference>
<gene>
    <name evidence="10" type="ORF">GKO46_07525</name>
    <name evidence="11" type="ORF">GKO48_01530</name>
</gene>
<keyword evidence="12" id="KW-1185">Reference proteome</keyword>
<keyword evidence="5 8" id="KW-0645">Protease</keyword>
<dbReference type="Gene3D" id="3.90.230.10">
    <property type="entry name" value="Creatinase/methionine aminopeptidase superfamily"/>
    <property type="match status" value="1"/>
</dbReference>
<evidence type="ECO:0000259" key="9">
    <source>
        <dbReference type="Pfam" id="PF00557"/>
    </source>
</evidence>
<dbReference type="EMBL" id="CP046147">
    <property type="protein sequence ID" value="WFG38340.1"/>
    <property type="molecule type" value="Genomic_DNA"/>
</dbReference>
<dbReference type="Proteomes" id="UP001219901">
    <property type="component" value="Chromosome"/>
</dbReference>
<dbReference type="EMBL" id="WMBE01000002">
    <property type="protein sequence ID" value="MDG0866920.1"/>
    <property type="molecule type" value="Genomic_DNA"/>
</dbReference>
<evidence type="ECO:0000256" key="2">
    <source>
        <dbReference type="ARBA" id="ARBA00001936"/>
    </source>
</evidence>
<dbReference type="PRINTS" id="PR00599">
    <property type="entry name" value="MAPEPTIDASE"/>
</dbReference>
<dbReference type="PANTHER" id="PTHR45777">
    <property type="entry name" value="METHIONINE AMINOPEPTIDASE 2"/>
    <property type="match status" value="1"/>
</dbReference>
<dbReference type="InterPro" id="IPR036388">
    <property type="entry name" value="WH-like_DNA-bd_sf"/>
</dbReference>
<evidence type="ECO:0000256" key="6">
    <source>
        <dbReference type="ARBA" id="ARBA00022723"/>
    </source>
</evidence>
<dbReference type="Pfam" id="PF00557">
    <property type="entry name" value="Peptidase_M24"/>
    <property type="match status" value="1"/>
</dbReference>
<evidence type="ECO:0000256" key="8">
    <source>
        <dbReference type="RuleBase" id="RU003653"/>
    </source>
</evidence>
<sequence length="338" mass="36903">MLELGTRCGKTPEIRWHVASNQHSTVGMPTTRPARKLNCMIPTPGELDTLREAGKIASNARNWAAETIKPGYLLRDLQQGMETMVREAGALPPFPAQTSRNKVAAHYCSSPSDNTKFEENDLVKIDVGAHIDGLIVDTGVSVDLSHDQRWSGMIGAASDALDAAIAMCAPDVDVEDIGERVHEVIATAGFKPVLNLTGHGLGRFTLHDSPQIPNSRIGLKGSLEAGSIFAIEPFATSGKGYIKDDGKPEVFMLERPPRPSNKIDSEALEAIESWRGLPIARRYFNDLPKKPFERTLKELVKQGVLREYPPLIEVAGHHVGWKEHSIWLGPNGAEVITA</sequence>
<dbReference type="GO" id="GO:0006508">
    <property type="term" value="P:proteolysis"/>
    <property type="evidence" value="ECO:0007669"/>
    <property type="project" value="UniProtKB-KW"/>
</dbReference>
<protein>
    <recommendedName>
        <fullName evidence="8">Methionine aminopeptidase</fullName>
        <ecNumber evidence="8">3.4.11.18</ecNumber>
    </recommendedName>
</protein>
<dbReference type="PROSITE" id="PS01202">
    <property type="entry name" value="MAP_2"/>
    <property type="match status" value="1"/>
</dbReference>
<evidence type="ECO:0000256" key="5">
    <source>
        <dbReference type="ARBA" id="ARBA00022670"/>
    </source>
</evidence>
<accession>A0AAJ5ZFE6</accession>
<evidence type="ECO:0000256" key="4">
    <source>
        <dbReference type="ARBA" id="ARBA00022438"/>
    </source>
</evidence>
<dbReference type="GO" id="GO:0046872">
    <property type="term" value="F:metal ion binding"/>
    <property type="evidence" value="ECO:0007669"/>
    <property type="project" value="UniProtKB-KW"/>
</dbReference>
<evidence type="ECO:0000313" key="10">
    <source>
        <dbReference type="EMBL" id="MDG0866920.1"/>
    </source>
</evidence>
<dbReference type="GO" id="GO:0005737">
    <property type="term" value="C:cytoplasm"/>
    <property type="evidence" value="ECO:0007669"/>
    <property type="project" value="TreeGrafter"/>
</dbReference>
<feature type="domain" description="Peptidase M24" evidence="9">
    <location>
        <begin position="49"/>
        <end position="241"/>
    </location>
</feature>
<dbReference type="InterPro" id="IPR002468">
    <property type="entry name" value="Pept_M24A_MAP2"/>
</dbReference>
<comment type="function">
    <text evidence="8">Removes the N-terminal methionine from nascent proteins. The N-terminal methionine is often cleaved when the second residue in the primary sequence is small and uncharged (Met-Ala-, Cys, Gly, Pro, Ser, Thr, or Val).</text>
</comment>
<evidence type="ECO:0000256" key="3">
    <source>
        <dbReference type="ARBA" id="ARBA00001954"/>
    </source>
</evidence>
<dbReference type="SUPFAM" id="SSF55920">
    <property type="entry name" value="Creatinase/aminopeptidase"/>
    <property type="match status" value="1"/>
</dbReference>
<evidence type="ECO:0000313" key="12">
    <source>
        <dbReference type="Proteomes" id="UP001219901"/>
    </source>
</evidence>
<dbReference type="InterPro" id="IPR050247">
    <property type="entry name" value="Met_Aminopeptidase_Type2"/>
</dbReference>
<organism evidence="11 12">
    <name type="scientific">Candidatus Lucifugimonas marina</name>
    <dbReference type="NCBI Taxonomy" id="3038979"/>
    <lineage>
        <taxon>Bacteria</taxon>
        <taxon>Bacillati</taxon>
        <taxon>Chloroflexota</taxon>
        <taxon>Dehalococcoidia</taxon>
        <taxon>SAR202 cluster</taxon>
        <taxon>Candidatus Lucifugimonadales</taxon>
        <taxon>Candidatus Lucifugimonadaceae</taxon>
        <taxon>Candidatus Lucifugimonas</taxon>
    </lineage>
</organism>
<evidence type="ECO:0000313" key="13">
    <source>
        <dbReference type="Proteomes" id="UP001321249"/>
    </source>
</evidence>
<dbReference type="SUPFAM" id="SSF46785">
    <property type="entry name" value="Winged helix' DNA-binding domain"/>
    <property type="match status" value="1"/>
</dbReference>
<dbReference type="InterPro" id="IPR036005">
    <property type="entry name" value="Creatinase/aminopeptidase-like"/>
</dbReference>
<name>A0AAJ5ZFE6_9CHLR</name>
<dbReference type="AlphaFoldDB" id="A0AAJ5ZFE6"/>
<reference evidence="11" key="2">
    <citation type="journal article" date="2023" name="Nat. Commun.">
        <title>Cultivation of marine bacteria of the SAR202 clade.</title>
        <authorList>
            <person name="Lim Y."/>
            <person name="Seo J.H."/>
            <person name="Giovannoni S.J."/>
            <person name="Kang I."/>
            <person name="Cho J.C."/>
        </authorList>
    </citation>
    <scope>NUCLEOTIDE SEQUENCE</scope>
    <source>
        <strain evidence="11">JH1073</strain>
    </source>
</reference>
<reference evidence="12 13" key="1">
    <citation type="submission" date="2019-11" db="EMBL/GenBank/DDBJ databases">
        <authorList>
            <person name="Cho J.-C."/>
        </authorList>
    </citation>
    <scope>NUCLEOTIDE SEQUENCE [LARGE SCALE GENOMIC DNA]</scope>
    <source>
        <strain evidence="11 12">JH1073</strain>
        <strain evidence="10 13">JH702</strain>
    </source>
</reference>
<keyword evidence="4 8" id="KW-0031">Aminopeptidase</keyword>
<dbReference type="Proteomes" id="UP001321249">
    <property type="component" value="Unassembled WGS sequence"/>
</dbReference>
<proteinExistence type="inferred from homology"/>
<dbReference type="PANTHER" id="PTHR45777:SF2">
    <property type="entry name" value="METHIONINE AMINOPEPTIDASE 2"/>
    <property type="match status" value="1"/>
</dbReference>
<keyword evidence="7 11" id="KW-0378">Hydrolase</keyword>
<comment type="cofactor">
    <cofactor evidence="3">
        <name>Fe(2+)</name>
        <dbReference type="ChEBI" id="CHEBI:29033"/>
    </cofactor>
</comment>
<comment type="catalytic activity">
    <reaction evidence="1 8">
        <text>Release of N-terminal amino acids, preferentially methionine, from peptides and arylamides.</text>
        <dbReference type="EC" id="3.4.11.18"/>
    </reaction>
</comment>
<dbReference type="InterPro" id="IPR018349">
    <property type="entry name" value="Pept_M24A_MAP2_BS"/>
</dbReference>
<reference evidence="12" key="3">
    <citation type="submission" date="2023-06" db="EMBL/GenBank/DDBJ databases">
        <title>Pangenomics reveal diversification of enzyme families and niche specialization in globally abundant SAR202 bacteria.</title>
        <authorList>
            <person name="Saw J.H.W."/>
        </authorList>
    </citation>
    <scope>NUCLEOTIDE SEQUENCE [LARGE SCALE GENOMIC DNA]</scope>
    <source>
        <strain evidence="12">JH1073</strain>
    </source>
</reference>
<evidence type="ECO:0000256" key="7">
    <source>
        <dbReference type="ARBA" id="ARBA00022801"/>
    </source>
</evidence>
<dbReference type="NCBIfam" id="TIGR00501">
    <property type="entry name" value="met_pdase_II"/>
    <property type="match status" value="1"/>
</dbReference>
<dbReference type="EC" id="3.4.11.18" evidence="8"/>
<dbReference type="InterPro" id="IPR000994">
    <property type="entry name" value="Pept_M24"/>
</dbReference>
<evidence type="ECO:0000256" key="1">
    <source>
        <dbReference type="ARBA" id="ARBA00000294"/>
    </source>
</evidence>